<evidence type="ECO:0000313" key="3">
    <source>
        <dbReference type="Proteomes" id="UP001058553"/>
    </source>
</evidence>
<organism evidence="2 3">
    <name type="scientific">Erwinia pyrifoliae</name>
    <dbReference type="NCBI Taxonomy" id="79967"/>
    <lineage>
        <taxon>Bacteria</taxon>
        <taxon>Pseudomonadati</taxon>
        <taxon>Pseudomonadota</taxon>
        <taxon>Gammaproteobacteria</taxon>
        <taxon>Enterobacterales</taxon>
        <taxon>Erwiniaceae</taxon>
        <taxon>Erwinia</taxon>
    </lineage>
</organism>
<keyword evidence="3" id="KW-1185">Reference proteome</keyword>
<name>A0ABY5X4H5_ERWPY</name>
<dbReference type="RefSeq" id="WP_081441639.1">
    <property type="nucleotide sequence ID" value="NZ_CP103445.1"/>
</dbReference>
<protein>
    <submittedName>
        <fullName evidence="2">Lysis protein</fullName>
    </submittedName>
</protein>
<reference evidence="2" key="1">
    <citation type="submission" date="2022-07" db="EMBL/GenBank/DDBJ databases">
        <title>Genetic diversity of Erwinia pyrifoliae.</title>
        <authorList>
            <person name="Park D.S."/>
            <person name="Ham H."/>
        </authorList>
    </citation>
    <scope>NUCLEOTIDE SEQUENCE</scope>
    <source>
        <strain evidence="2">CP201486</strain>
    </source>
</reference>
<dbReference type="InterPro" id="IPR004929">
    <property type="entry name" value="I-spanin"/>
</dbReference>
<proteinExistence type="predicted"/>
<sequence length="171" mass="19312">MLLLVVFLFIGGWWCGAITTTKVWELKWSQRDAADVKAIARREQAEREDSQRRQREVAALDVKHTRELNNAKSENDDFRRRVALGGRVHVKGKCKPADKPAASGRMGNDATVELSATAGQNFLDIREGITSDQAKIKYLQDYIRASQYEGDTPEPPESLPIEFTNERATHL</sequence>
<gene>
    <name evidence="2" type="ORF">NYP84_09700</name>
</gene>
<dbReference type="Proteomes" id="UP001058553">
    <property type="component" value="Chromosome"/>
</dbReference>
<dbReference type="Pfam" id="PF03245">
    <property type="entry name" value="Phage_lysis"/>
    <property type="match status" value="1"/>
</dbReference>
<evidence type="ECO:0000313" key="2">
    <source>
        <dbReference type="EMBL" id="UWS31954.1"/>
    </source>
</evidence>
<accession>A0ABY5X4H5</accession>
<evidence type="ECO:0000256" key="1">
    <source>
        <dbReference type="SAM" id="MobiDB-lite"/>
    </source>
</evidence>
<dbReference type="EMBL" id="CP103445">
    <property type="protein sequence ID" value="UWS31954.1"/>
    <property type="molecule type" value="Genomic_DNA"/>
</dbReference>
<feature type="region of interest" description="Disordered" evidence="1">
    <location>
        <begin position="147"/>
        <end position="171"/>
    </location>
</feature>